<dbReference type="AlphaFoldDB" id="A0A401LBK9"/>
<feature type="transmembrane region" description="Helical" evidence="6">
    <location>
        <begin position="157"/>
        <end position="177"/>
    </location>
</feature>
<evidence type="ECO:0000256" key="6">
    <source>
        <dbReference type="SAM" id="Phobius"/>
    </source>
</evidence>
<dbReference type="EMBL" id="BHVZ01000001">
    <property type="protein sequence ID" value="GCB28899.1"/>
    <property type="molecule type" value="Genomic_DNA"/>
</dbReference>
<dbReference type="PANTHER" id="PTHR21716:SF68">
    <property type="entry name" value="TRANSPORT PROTEIN YTVI-RELATED"/>
    <property type="match status" value="1"/>
</dbReference>
<organism evidence="7 8">
    <name type="scientific">Anaerotignum faecicola</name>
    <dbReference type="NCBI Taxonomy" id="2358141"/>
    <lineage>
        <taxon>Bacteria</taxon>
        <taxon>Bacillati</taxon>
        <taxon>Bacillota</taxon>
        <taxon>Clostridia</taxon>
        <taxon>Lachnospirales</taxon>
        <taxon>Anaerotignaceae</taxon>
        <taxon>Anaerotignum</taxon>
    </lineage>
</organism>
<evidence type="ECO:0000313" key="7">
    <source>
        <dbReference type="EMBL" id="GCB28899.1"/>
    </source>
</evidence>
<feature type="transmembrane region" description="Helical" evidence="6">
    <location>
        <begin position="219"/>
        <end position="236"/>
    </location>
</feature>
<feature type="transmembrane region" description="Helical" evidence="6">
    <location>
        <begin position="36"/>
        <end position="53"/>
    </location>
</feature>
<feature type="transmembrane region" description="Helical" evidence="6">
    <location>
        <begin position="12"/>
        <end position="30"/>
    </location>
</feature>
<keyword evidence="5 6" id="KW-0472">Membrane</keyword>
<dbReference type="InterPro" id="IPR002549">
    <property type="entry name" value="AI-2E-like"/>
</dbReference>
<keyword evidence="3 6" id="KW-0812">Transmembrane</keyword>
<name>A0A401LBK9_9FIRM</name>
<feature type="transmembrane region" description="Helical" evidence="6">
    <location>
        <begin position="276"/>
        <end position="296"/>
    </location>
</feature>
<dbReference type="InterPro" id="IPR014227">
    <property type="entry name" value="YtvI-like"/>
</dbReference>
<dbReference type="Pfam" id="PF01594">
    <property type="entry name" value="AI-2E_transport"/>
    <property type="match status" value="1"/>
</dbReference>
<feature type="transmembrane region" description="Helical" evidence="6">
    <location>
        <begin position="316"/>
        <end position="342"/>
    </location>
</feature>
<comment type="similarity">
    <text evidence="2">Belongs to the autoinducer-2 exporter (AI-2E) (TC 2.A.86) family.</text>
</comment>
<dbReference type="PANTHER" id="PTHR21716">
    <property type="entry name" value="TRANSMEMBRANE PROTEIN"/>
    <property type="match status" value="1"/>
</dbReference>
<accession>A0A401LBK9</accession>
<dbReference type="Proteomes" id="UP000287361">
    <property type="component" value="Unassembled WGS sequence"/>
</dbReference>
<keyword evidence="4 6" id="KW-1133">Transmembrane helix</keyword>
<evidence type="ECO:0000256" key="1">
    <source>
        <dbReference type="ARBA" id="ARBA00004141"/>
    </source>
</evidence>
<gene>
    <name evidence="7" type="ORF">KGMB03357_05600</name>
</gene>
<proteinExistence type="inferred from homology"/>
<dbReference type="NCBIfam" id="TIGR02872">
    <property type="entry name" value="spore_ytvI"/>
    <property type="match status" value="1"/>
</dbReference>
<feature type="transmembrane region" description="Helical" evidence="6">
    <location>
        <begin position="242"/>
        <end position="264"/>
    </location>
</feature>
<dbReference type="PROSITE" id="PS51257">
    <property type="entry name" value="PROKAR_LIPOPROTEIN"/>
    <property type="match status" value="1"/>
</dbReference>
<comment type="subcellular location">
    <subcellularLocation>
        <location evidence="1">Membrane</location>
        <topology evidence="1">Multi-pass membrane protein</topology>
    </subcellularLocation>
</comment>
<reference evidence="7 8" key="1">
    <citation type="submission" date="2018-10" db="EMBL/GenBank/DDBJ databases">
        <title>Draft Genome Sequence of Anaerotignum sp. KCTC 15736.</title>
        <authorList>
            <person name="Choi S.H."/>
            <person name="Kim J.S."/>
            <person name="Kang S.W."/>
            <person name="Lee J.S."/>
            <person name="Park S.H."/>
        </authorList>
    </citation>
    <scope>NUCLEOTIDE SEQUENCE [LARGE SCALE GENOMIC DNA]</scope>
    <source>
        <strain evidence="7 8">KCTC 15736</strain>
    </source>
</reference>
<feature type="transmembrane region" description="Helical" evidence="6">
    <location>
        <begin position="65"/>
        <end position="84"/>
    </location>
</feature>
<evidence type="ECO:0000256" key="4">
    <source>
        <dbReference type="ARBA" id="ARBA00022989"/>
    </source>
</evidence>
<evidence type="ECO:0000256" key="5">
    <source>
        <dbReference type="ARBA" id="ARBA00023136"/>
    </source>
</evidence>
<comment type="caution">
    <text evidence="7">The sequence shown here is derived from an EMBL/GenBank/DDBJ whole genome shotgun (WGS) entry which is preliminary data.</text>
</comment>
<evidence type="ECO:0000256" key="3">
    <source>
        <dbReference type="ARBA" id="ARBA00022692"/>
    </source>
</evidence>
<dbReference type="GO" id="GO:0016020">
    <property type="term" value="C:membrane"/>
    <property type="evidence" value="ECO:0007669"/>
    <property type="project" value="UniProtKB-SubCell"/>
</dbReference>
<evidence type="ECO:0000256" key="2">
    <source>
        <dbReference type="ARBA" id="ARBA00009773"/>
    </source>
</evidence>
<evidence type="ECO:0000313" key="8">
    <source>
        <dbReference type="Proteomes" id="UP000287361"/>
    </source>
</evidence>
<keyword evidence="8" id="KW-1185">Reference proteome</keyword>
<dbReference type="GO" id="GO:0055085">
    <property type="term" value="P:transmembrane transport"/>
    <property type="evidence" value="ECO:0007669"/>
    <property type="project" value="TreeGrafter"/>
</dbReference>
<protein>
    <submittedName>
        <fullName evidence="7">Sporulation integral membrane protein YtvI</fullName>
    </submittedName>
</protein>
<sequence>MWTFYEKNKQAIHDIVLLLAAVLGCCLFFRYLFRIFLPFLIGWLLSLLFNPLADRLQKFHIPRGISAIIGILLLFALLGLLGFWSGTGLIAKLKELSENLPHYISLFETGLAHFWTRFDTLAQRLPKTLQVFFSSLQTDSSGFLLSLVPKGSATGKLGGVSGFFIAFFVSLISAYFFTKDRDLLRRQYEIHIAPLFGLSVYTTKQELKASVLGYLKTQLILMGFVFIVTLIGMLVLHSPHPLLLSILIAIIDALPFFGSGFILWPGAIYFFTRGNTFLSVGYLALYGIIQITRQILQPKILGTQIGLHPLLTLFSMYFGFKCIGVFGLILGPIVAVVLKALFHARKQNRELQKPL</sequence>
<dbReference type="OrthoDB" id="9774361at2"/>